<protein>
    <recommendedName>
        <fullName evidence="3">DUF4352 domain-containing protein</fullName>
    </recommendedName>
</protein>
<dbReference type="Proteomes" id="UP001500051">
    <property type="component" value="Unassembled WGS sequence"/>
</dbReference>
<name>A0ABP7DXH6_9ACTN</name>
<evidence type="ECO:0000313" key="2">
    <source>
        <dbReference type="Proteomes" id="UP001500051"/>
    </source>
</evidence>
<proteinExistence type="predicted"/>
<reference evidence="2" key="1">
    <citation type="journal article" date="2019" name="Int. J. Syst. Evol. Microbiol.">
        <title>The Global Catalogue of Microorganisms (GCM) 10K type strain sequencing project: providing services to taxonomists for standard genome sequencing and annotation.</title>
        <authorList>
            <consortium name="The Broad Institute Genomics Platform"/>
            <consortium name="The Broad Institute Genome Sequencing Center for Infectious Disease"/>
            <person name="Wu L."/>
            <person name="Ma J."/>
        </authorList>
    </citation>
    <scope>NUCLEOTIDE SEQUENCE [LARGE SCALE GENOMIC DNA]</scope>
    <source>
        <strain evidence="2">JCM 16548</strain>
    </source>
</reference>
<dbReference type="EMBL" id="BAAAYX010000013">
    <property type="protein sequence ID" value="GAA3710455.1"/>
    <property type="molecule type" value="Genomic_DNA"/>
</dbReference>
<dbReference type="RefSeq" id="WP_344813313.1">
    <property type="nucleotide sequence ID" value="NZ_BAAAYX010000013.1"/>
</dbReference>
<organism evidence="1 2">
    <name type="scientific">Microlunatus aurantiacus</name>
    <dbReference type="NCBI Taxonomy" id="446786"/>
    <lineage>
        <taxon>Bacteria</taxon>
        <taxon>Bacillati</taxon>
        <taxon>Actinomycetota</taxon>
        <taxon>Actinomycetes</taxon>
        <taxon>Propionibacteriales</taxon>
        <taxon>Propionibacteriaceae</taxon>
        <taxon>Microlunatus</taxon>
    </lineage>
</organism>
<accession>A0ABP7DXH6</accession>
<gene>
    <name evidence="1" type="ORF">GCM10022204_31100</name>
</gene>
<comment type="caution">
    <text evidence="1">The sequence shown here is derived from an EMBL/GenBank/DDBJ whole genome shotgun (WGS) entry which is preliminary data.</text>
</comment>
<evidence type="ECO:0000313" key="1">
    <source>
        <dbReference type="EMBL" id="GAA3710455.1"/>
    </source>
</evidence>
<evidence type="ECO:0008006" key="3">
    <source>
        <dbReference type="Google" id="ProtNLM"/>
    </source>
</evidence>
<sequence length="193" mass="20544">MTGNDTRRRNGLVALCLAAVLFAAGIGLGQTQAILQFRRPSVDQSLGPAESALVEGVRYRLSTFDHGARLPLKRSLRDPESGTVVEALPGAELVLVVLSVEIVTSGRLASTVFCDLSLTDESGRTWRGDGTIGYRVEAPENGSCSGGDPPPQPGQPYDVATVFQLPADAVDHVTVRARLSGGQVPWLLELRPR</sequence>
<keyword evidence="2" id="KW-1185">Reference proteome</keyword>